<keyword evidence="1" id="KW-0812">Transmembrane</keyword>
<sequence length="204" mass="23834">MDGLFFYWILWMAWVVVMFFIPKTFQSRYAILFHLLAVMFLAAYELHVYRYVINSSSIYLLIICSFYCRNLSLYRTIEFIICSFIISLGYSCFQLYALLDPVWLIFKADWMLGFFLNYLAVVLFQDWKRRTCALVIGMILGETIFSGLLLFHSLPYKAGSYSWLDTAVLLVLINLAWALLEFASRFIQGVFANQQAAKGASRLR</sequence>
<feature type="transmembrane region" description="Helical" evidence="1">
    <location>
        <begin position="29"/>
        <end position="45"/>
    </location>
</feature>
<evidence type="ECO:0000313" key="2">
    <source>
        <dbReference type="EMBL" id="RUQ29293.1"/>
    </source>
</evidence>
<feature type="transmembrane region" description="Helical" evidence="1">
    <location>
        <begin position="131"/>
        <end position="154"/>
    </location>
</feature>
<protein>
    <submittedName>
        <fullName evidence="2">Uncharacterized protein</fullName>
    </submittedName>
</protein>
<accession>A0A433HM61</accession>
<dbReference type="Proteomes" id="UP000267430">
    <property type="component" value="Unassembled WGS sequence"/>
</dbReference>
<proteinExistence type="predicted"/>
<dbReference type="PIRSF" id="PIRSF036710">
    <property type="entry name" value="YphA_Bacsu"/>
    <property type="match status" value="1"/>
</dbReference>
<evidence type="ECO:0000256" key="1">
    <source>
        <dbReference type="SAM" id="Phobius"/>
    </source>
</evidence>
<feature type="transmembrane region" description="Helical" evidence="1">
    <location>
        <begin position="160"/>
        <end position="180"/>
    </location>
</feature>
<keyword evidence="1" id="KW-0472">Membrane</keyword>
<dbReference type="InterPro" id="IPR014617">
    <property type="entry name" value="YphA_Bacsu"/>
</dbReference>
<dbReference type="OrthoDB" id="2965169at2"/>
<evidence type="ECO:0000313" key="3">
    <source>
        <dbReference type="Proteomes" id="UP000267430"/>
    </source>
</evidence>
<feature type="transmembrane region" description="Helical" evidence="1">
    <location>
        <begin position="105"/>
        <end position="124"/>
    </location>
</feature>
<feature type="transmembrane region" description="Helical" evidence="1">
    <location>
        <begin position="51"/>
        <end position="68"/>
    </location>
</feature>
<dbReference type="EMBL" id="RYZZ01000010">
    <property type="protein sequence ID" value="RUQ29293.1"/>
    <property type="molecule type" value="Genomic_DNA"/>
</dbReference>
<reference evidence="2 3" key="1">
    <citation type="submission" date="2018-12" db="EMBL/GenBank/DDBJ databases">
        <title>Bacillus chawlae sp. nov., Bacillus glennii sp. nov., and Bacillus saganii sp. nov. Isolated from the Vehicle Assembly Building at Kennedy Space Center where the Viking Spacecraft were Assembled.</title>
        <authorList>
            <person name="Seuylemezian A."/>
            <person name="Vaishampayan P."/>
        </authorList>
    </citation>
    <scope>NUCLEOTIDE SEQUENCE [LARGE SCALE GENOMIC DNA]</scope>
    <source>
        <strain evidence="2 3">L5</strain>
    </source>
</reference>
<feature type="transmembrane region" description="Helical" evidence="1">
    <location>
        <begin position="80"/>
        <end position="99"/>
    </location>
</feature>
<name>A0A433HM61_9BACI</name>
<dbReference type="AlphaFoldDB" id="A0A433HM61"/>
<dbReference type="Pfam" id="PF24124">
    <property type="entry name" value="YphA"/>
    <property type="match status" value="1"/>
</dbReference>
<dbReference type="RefSeq" id="WP_126864706.1">
    <property type="nucleotide sequence ID" value="NZ_JAUSTX010000006.1"/>
</dbReference>
<keyword evidence="1" id="KW-1133">Transmembrane helix</keyword>
<organism evidence="2 3">
    <name type="scientific">Peribacillus cavernae</name>
    <dbReference type="NCBI Taxonomy" id="1674310"/>
    <lineage>
        <taxon>Bacteria</taxon>
        <taxon>Bacillati</taxon>
        <taxon>Bacillota</taxon>
        <taxon>Bacilli</taxon>
        <taxon>Bacillales</taxon>
        <taxon>Bacillaceae</taxon>
        <taxon>Peribacillus</taxon>
    </lineage>
</organism>
<gene>
    <name evidence="2" type="ORF">ELQ35_10020</name>
</gene>
<feature type="transmembrane region" description="Helical" evidence="1">
    <location>
        <begin position="6"/>
        <end position="22"/>
    </location>
</feature>
<comment type="caution">
    <text evidence="2">The sequence shown here is derived from an EMBL/GenBank/DDBJ whole genome shotgun (WGS) entry which is preliminary data.</text>
</comment>
<keyword evidence="3" id="KW-1185">Reference proteome</keyword>